<gene>
    <name evidence="2" type="ORF">KV696_08500</name>
</gene>
<evidence type="ECO:0000313" key="3">
    <source>
        <dbReference type="Proteomes" id="UP000767465"/>
    </source>
</evidence>
<comment type="caution">
    <text evidence="2">The sequence shown here is derived from an EMBL/GenBank/DDBJ whole genome shotgun (WGS) entry which is preliminary data.</text>
</comment>
<sequence length="347" mass="39914">MYTISELLPPAVEGQKAFILDHGKIEDDGQLKYADDATSYGWNIHQYGKLKMGAVVLNRHPGKITKDRKWEIYGGGYVESISEPDEDGNVIAVISHAFKIEPPIRQGDSFIENYEWKTPSKKKRKKTNSWLHFWDQYGMNEISYEDFVALMEDRLIISIDSIESIYRTSVNPDFTAAECKEFENVEDFTVLIDEDGPRRSTKPKKHKFTGRKIDWELENKSKQRTGVAGEEIVFDLLCKEAEEKGLKLPEHVSKTKGDGLGYDICFWDENGEEVHIEVKASKLKFSDGFELSSNELEASRAGFPYKIYFVYDLNIESKQCKIKIYDGPITENSFKLVPSSYKVYLNY</sequence>
<evidence type="ECO:0000313" key="2">
    <source>
        <dbReference type="EMBL" id="MBW7582376.1"/>
    </source>
</evidence>
<feature type="domain" description="Protein NO VEIN C-terminal" evidence="1">
    <location>
        <begin position="229"/>
        <end position="317"/>
    </location>
</feature>
<evidence type="ECO:0000259" key="1">
    <source>
        <dbReference type="Pfam" id="PF13020"/>
    </source>
</evidence>
<dbReference type="Proteomes" id="UP000767465">
    <property type="component" value="Unassembled WGS sequence"/>
</dbReference>
<proteinExistence type="predicted"/>
<dbReference type="EMBL" id="JAHXBZ010000006">
    <property type="protein sequence ID" value="MBW7582376.1"/>
    <property type="molecule type" value="Genomic_DNA"/>
</dbReference>
<dbReference type="RefSeq" id="WP_219967424.1">
    <property type="nucleotide sequence ID" value="NZ_JAHXBZ010000006.1"/>
</dbReference>
<dbReference type="Pfam" id="PF13020">
    <property type="entry name" value="NOV_C"/>
    <property type="match status" value="1"/>
</dbReference>
<dbReference type="InterPro" id="IPR024975">
    <property type="entry name" value="NOV_C"/>
</dbReference>
<protein>
    <submittedName>
        <fullName evidence="2">DUF3883 domain-containing protein</fullName>
    </submittedName>
</protein>
<name>A0ABS7DWS1_9STRE</name>
<organism evidence="2 3">
    <name type="scientific">Streptococcus humanilactis</name>
    <dbReference type="NCBI Taxonomy" id="2841061"/>
    <lineage>
        <taxon>Bacteria</taxon>
        <taxon>Bacillati</taxon>
        <taxon>Bacillota</taxon>
        <taxon>Bacilli</taxon>
        <taxon>Lactobacillales</taxon>
        <taxon>Streptococcaceae</taxon>
        <taxon>Streptococcus</taxon>
        <taxon>Streptococcus mitis group</taxon>
    </lineage>
</organism>
<accession>A0ABS7DWS1</accession>
<keyword evidence="3" id="KW-1185">Reference proteome</keyword>
<reference evidence="2 3" key="1">
    <citation type="submission" date="2021-07" db="EMBL/GenBank/DDBJ databases">
        <title>Streptococcus humanmilk sp.nov.,a novel bacteria of streptococcus.</title>
        <authorList>
            <person name="Han F."/>
        </authorList>
    </citation>
    <scope>NUCLEOTIDE SEQUENCE [LARGE SCALE GENOMIC DNA]</scope>
    <source>
        <strain evidence="2 3">IMAU99125</strain>
    </source>
</reference>